<comment type="subcellular location">
    <subcellularLocation>
        <location evidence="2">Secreted</location>
    </subcellularLocation>
</comment>
<evidence type="ECO:0000259" key="16">
    <source>
        <dbReference type="PROSITE" id="PS00624"/>
    </source>
</evidence>
<evidence type="ECO:0000256" key="4">
    <source>
        <dbReference type="ARBA" id="ARBA00011245"/>
    </source>
</evidence>
<gene>
    <name evidence="17" type="ORF">CVT24_008617</name>
</gene>
<comment type="subunit">
    <text evidence="4">Monomer.</text>
</comment>
<evidence type="ECO:0000313" key="18">
    <source>
        <dbReference type="Proteomes" id="UP000284842"/>
    </source>
</evidence>
<comment type="catalytic activity">
    <reaction evidence="8">
        <text>pyranose + acceptor = pyranos-2-ulose + reduced acceptor.</text>
        <dbReference type="EC" id="1.1.99.29"/>
    </reaction>
</comment>
<dbReference type="GO" id="GO:0050660">
    <property type="term" value="F:flavin adenine dinucleotide binding"/>
    <property type="evidence" value="ECO:0007669"/>
    <property type="project" value="InterPro"/>
</dbReference>
<evidence type="ECO:0000256" key="12">
    <source>
        <dbReference type="ARBA" id="ARBA00034059"/>
    </source>
</evidence>
<dbReference type="PANTHER" id="PTHR11552:SF78">
    <property type="entry name" value="GLUCOSE-METHANOL-CHOLINE OXIDOREDUCTASE N-TERMINAL DOMAIN-CONTAINING PROTEIN"/>
    <property type="match status" value="1"/>
</dbReference>
<dbReference type="Gene3D" id="3.50.50.60">
    <property type="entry name" value="FAD/NAD(P)-binding domain"/>
    <property type="match status" value="1"/>
</dbReference>
<dbReference type="Proteomes" id="UP000284842">
    <property type="component" value="Unassembled WGS sequence"/>
</dbReference>
<accession>A0A409VCW3</accession>
<comment type="catalytic activity">
    <reaction evidence="9">
        <text>pyranose + acceptor = pyranos-2,3-diulose + reduced acceptor.</text>
        <dbReference type="EC" id="1.1.99.29"/>
    </reaction>
</comment>
<dbReference type="PROSITE" id="PS00624">
    <property type="entry name" value="GMC_OXRED_2"/>
    <property type="match status" value="1"/>
</dbReference>
<dbReference type="InterPro" id="IPR000172">
    <property type="entry name" value="GMC_OxRdtase_N"/>
</dbReference>
<evidence type="ECO:0000256" key="3">
    <source>
        <dbReference type="ARBA" id="ARBA00010790"/>
    </source>
</evidence>
<evidence type="ECO:0000256" key="5">
    <source>
        <dbReference type="ARBA" id="ARBA00013177"/>
    </source>
</evidence>
<dbReference type="OrthoDB" id="269227at2759"/>
<proteinExistence type="inferred from homology"/>
<dbReference type="GO" id="GO:0005576">
    <property type="term" value="C:extracellular region"/>
    <property type="evidence" value="ECO:0007669"/>
    <property type="project" value="UniProtKB-SubCell"/>
</dbReference>
<dbReference type="Pfam" id="PF05199">
    <property type="entry name" value="GMC_oxred_C"/>
    <property type="match status" value="1"/>
</dbReference>
<keyword evidence="18" id="KW-1185">Reference proteome</keyword>
<dbReference type="GO" id="GO:0033718">
    <property type="term" value="F:pyranose dehydrogenase (acceptor) activity"/>
    <property type="evidence" value="ECO:0007669"/>
    <property type="project" value="UniProtKB-EC"/>
</dbReference>
<keyword evidence="6" id="KW-0964">Secreted</keyword>
<evidence type="ECO:0000313" key="17">
    <source>
        <dbReference type="EMBL" id="PPQ64199.1"/>
    </source>
</evidence>
<protein>
    <recommendedName>
        <fullName evidence="5">pyranose dehydrogenase (acceptor)</fullName>
        <ecNumber evidence="5">1.1.99.29</ecNumber>
    </recommendedName>
</protein>
<dbReference type="Gene3D" id="3.30.560.10">
    <property type="entry name" value="Glucose Oxidase, domain 3"/>
    <property type="match status" value="1"/>
</dbReference>
<feature type="binding site" evidence="13">
    <location>
        <begin position="532"/>
        <end position="533"/>
    </location>
    <ligand>
        <name>FAD</name>
        <dbReference type="ChEBI" id="CHEBI:57692"/>
    </ligand>
</feature>
<feature type="domain" description="Glucose-methanol-choline oxidoreductase N-terminal" evidence="16">
    <location>
        <begin position="273"/>
        <end position="287"/>
    </location>
</feature>
<evidence type="ECO:0000256" key="2">
    <source>
        <dbReference type="ARBA" id="ARBA00004613"/>
    </source>
</evidence>
<evidence type="ECO:0000256" key="1">
    <source>
        <dbReference type="ARBA" id="ARBA00001974"/>
    </source>
</evidence>
<dbReference type="SUPFAM" id="SSF54373">
    <property type="entry name" value="FAD-linked reductases, C-terminal domain"/>
    <property type="match status" value="1"/>
</dbReference>
<comment type="catalytic activity">
    <reaction evidence="10">
        <text>pyranose + acceptor = pyranos-3-ulose + reduced acceptor.</text>
        <dbReference type="EC" id="1.1.99.29"/>
    </reaction>
</comment>
<comment type="catalytic activity">
    <reaction evidence="12">
        <text>a pyranoside + acceptor = a pyranosid-3,4-diulose + reduced acceptor.</text>
        <dbReference type="EC" id="1.1.99.29"/>
    </reaction>
</comment>
<comment type="cofactor">
    <cofactor evidence="1 13">
        <name>FAD</name>
        <dbReference type="ChEBI" id="CHEBI:57692"/>
    </cofactor>
</comment>
<dbReference type="Pfam" id="PF00732">
    <property type="entry name" value="GMC_oxred_N"/>
    <property type="match status" value="1"/>
</dbReference>
<dbReference type="SUPFAM" id="SSF51905">
    <property type="entry name" value="FAD/NAD(P)-binding domain"/>
    <property type="match status" value="1"/>
</dbReference>
<keyword evidence="14" id="KW-0285">Flavoprotein</keyword>
<dbReference type="PIRSF" id="PIRSF000137">
    <property type="entry name" value="Alcohol_oxidase"/>
    <property type="match status" value="1"/>
</dbReference>
<evidence type="ECO:0000259" key="15">
    <source>
        <dbReference type="PROSITE" id="PS00623"/>
    </source>
</evidence>
<comment type="caution">
    <text evidence="17">The sequence shown here is derived from an EMBL/GenBank/DDBJ whole genome shotgun (WGS) entry which is preliminary data.</text>
</comment>
<dbReference type="InterPro" id="IPR036188">
    <property type="entry name" value="FAD/NAD-bd_sf"/>
</dbReference>
<dbReference type="STRING" id="181874.A0A409VCW3"/>
<evidence type="ECO:0000256" key="8">
    <source>
        <dbReference type="ARBA" id="ARBA00033986"/>
    </source>
</evidence>
<evidence type="ECO:0000256" key="6">
    <source>
        <dbReference type="ARBA" id="ARBA00022525"/>
    </source>
</evidence>
<reference evidence="17 18" key="1">
    <citation type="journal article" date="2018" name="Evol. Lett.">
        <title>Horizontal gene cluster transfer increased hallucinogenic mushroom diversity.</title>
        <authorList>
            <person name="Reynolds H.T."/>
            <person name="Vijayakumar V."/>
            <person name="Gluck-Thaler E."/>
            <person name="Korotkin H.B."/>
            <person name="Matheny P.B."/>
            <person name="Slot J.C."/>
        </authorList>
    </citation>
    <scope>NUCLEOTIDE SEQUENCE [LARGE SCALE GENOMIC DNA]</scope>
    <source>
        <strain evidence="17 18">2629</strain>
    </source>
</reference>
<evidence type="ECO:0000256" key="9">
    <source>
        <dbReference type="ARBA" id="ARBA00034010"/>
    </source>
</evidence>
<evidence type="ECO:0000256" key="14">
    <source>
        <dbReference type="RuleBase" id="RU003968"/>
    </source>
</evidence>
<name>A0A409VCW3_9AGAR</name>
<dbReference type="AlphaFoldDB" id="A0A409VCW3"/>
<feature type="domain" description="Glucose-methanol-choline oxidoreductase N-terminal" evidence="15">
    <location>
        <begin position="91"/>
        <end position="114"/>
    </location>
</feature>
<dbReference type="InterPro" id="IPR007867">
    <property type="entry name" value="GMC_OxRtase_C"/>
</dbReference>
<feature type="binding site" evidence="13">
    <location>
        <begin position="101"/>
        <end position="104"/>
    </location>
    <ligand>
        <name>FAD</name>
        <dbReference type="ChEBI" id="CHEBI:57692"/>
    </ligand>
</feature>
<evidence type="ECO:0000256" key="7">
    <source>
        <dbReference type="ARBA" id="ARBA00024699"/>
    </source>
</evidence>
<evidence type="ECO:0000256" key="13">
    <source>
        <dbReference type="PIRSR" id="PIRSR000137-2"/>
    </source>
</evidence>
<dbReference type="EC" id="1.1.99.29" evidence="5"/>
<comment type="catalytic activity">
    <reaction evidence="11">
        <text>a pyranoside + acceptor = a pyranosid-3-ulose + reduced acceptor.</text>
        <dbReference type="EC" id="1.1.99.29"/>
    </reaction>
</comment>
<comment type="similarity">
    <text evidence="3 14">Belongs to the GMC oxidoreductase family.</text>
</comment>
<dbReference type="EMBL" id="NHTK01006091">
    <property type="protein sequence ID" value="PPQ64199.1"/>
    <property type="molecule type" value="Genomic_DNA"/>
</dbReference>
<dbReference type="InterPro" id="IPR012132">
    <property type="entry name" value="GMC_OxRdtase"/>
</dbReference>
<dbReference type="PANTHER" id="PTHR11552">
    <property type="entry name" value="GLUCOSE-METHANOL-CHOLINE GMC OXIDOREDUCTASE"/>
    <property type="match status" value="1"/>
</dbReference>
<organism evidence="17 18">
    <name type="scientific">Panaeolus cyanescens</name>
    <dbReference type="NCBI Taxonomy" id="181874"/>
    <lineage>
        <taxon>Eukaryota</taxon>
        <taxon>Fungi</taxon>
        <taxon>Dikarya</taxon>
        <taxon>Basidiomycota</taxon>
        <taxon>Agaricomycotina</taxon>
        <taxon>Agaricomycetes</taxon>
        <taxon>Agaricomycetidae</taxon>
        <taxon>Agaricales</taxon>
        <taxon>Agaricineae</taxon>
        <taxon>Galeropsidaceae</taxon>
        <taxon>Panaeolus</taxon>
    </lineage>
</organism>
<dbReference type="InParanoid" id="A0A409VCW3"/>
<keyword evidence="13 14" id="KW-0274">FAD</keyword>
<feature type="binding site" evidence="13">
    <location>
        <position position="234"/>
    </location>
    <ligand>
        <name>FAD</name>
        <dbReference type="ChEBI" id="CHEBI:57692"/>
    </ligand>
</feature>
<comment type="function">
    <text evidence="7">Catalyzes the single-oxidation or sequential double oxidation reaction of carbohydrates primarily at carbon-2 and/or carbon-3 with the concomitant reduction of the flavin. The enzyme exhibits a broad sugar substrate specificity, oxidizing different aldopyranoses to the corresponding C-1, C-2, C-3 or C-1,2, C-2,3 and C-3,4 (di)dehydro sugars with substrate-specific regioselectivity. Accepts only a narrow range of electron acceptors such as substituted benzoquinones and complexed metal ions and reacts extremely slowly with O(2) as acceptor. May play a role in the natural recycling of plant matter by oxidizing all major monosaccharides in lignocellulose and by reducing quinone compounds or reactive radical species generated during lignin depolymerization.</text>
</comment>
<evidence type="ECO:0000256" key="10">
    <source>
        <dbReference type="ARBA" id="ARBA00034029"/>
    </source>
</evidence>
<dbReference type="PROSITE" id="PS00623">
    <property type="entry name" value="GMC_OXRED_1"/>
    <property type="match status" value="1"/>
</dbReference>
<sequence>MTSSTSPASSEYDIIFAGGGPCSCIAAVRLLQADPKLRILIIEIGSLTHNVDHHLQPGVAIRQVFNPDVFHFQVGNPSEALGGRSPIILSGKTVGGGSSVNFMVYTRGSASDYEDWEKHGNPGWGPDSIIPLFKKVETYQEEDTNGTHGTSGPIKVSFAPDMITVGNDFLEAGKIYDKERGSTDDVNGFYEVNKYGRWGRFIDKVTGKRSDVPHHYLYDTPEFSTLAILTKSIVESVIIENGRAVGVKYQSLEDPEGATVSVRASKFVVLGAGAFGSPAILERSGIGAANVLKEHDIAQIVDLPGVGQNYMDHMIIYSYYRGSPEIESLDEIFYGGPEQLEPHIKVWKETGQGLISHNAIDAGIKIRPNAEDLRSMSPHLDERWESFYAGAPDKPLTIFWPMSAHLGAPPPSFDHKFFTLSALLCYPEATGFVHISSKDPKARYNFHAGFLDSTADIVALRWSYKKLRELGRRMPCYRGEEPTGHPAFKETSAAAIVADDKPHSADEPNIVYTPEDDEIIDDFLRARVSTSWHSCGTCAMKPRDQGGVVDSRLNVYGVQGLKVADCSIFPGNVGANLYNTALAIGEKSAQLIAEDLGLVV</sequence>
<evidence type="ECO:0000256" key="11">
    <source>
        <dbReference type="ARBA" id="ARBA00034050"/>
    </source>
</evidence>